<evidence type="ECO:0008006" key="4">
    <source>
        <dbReference type="Google" id="ProtNLM"/>
    </source>
</evidence>
<accession>A0A5N5KPG0</accession>
<feature type="region of interest" description="Disordered" evidence="1">
    <location>
        <begin position="81"/>
        <end position="107"/>
    </location>
</feature>
<evidence type="ECO:0000256" key="1">
    <source>
        <dbReference type="SAM" id="MobiDB-lite"/>
    </source>
</evidence>
<organism evidence="2 3">
    <name type="scientific">Salix brachista</name>
    <dbReference type="NCBI Taxonomy" id="2182728"/>
    <lineage>
        <taxon>Eukaryota</taxon>
        <taxon>Viridiplantae</taxon>
        <taxon>Streptophyta</taxon>
        <taxon>Embryophyta</taxon>
        <taxon>Tracheophyta</taxon>
        <taxon>Spermatophyta</taxon>
        <taxon>Magnoliopsida</taxon>
        <taxon>eudicotyledons</taxon>
        <taxon>Gunneridae</taxon>
        <taxon>Pentapetalae</taxon>
        <taxon>rosids</taxon>
        <taxon>fabids</taxon>
        <taxon>Malpighiales</taxon>
        <taxon>Salicaceae</taxon>
        <taxon>Saliceae</taxon>
        <taxon>Salix</taxon>
    </lineage>
</organism>
<evidence type="ECO:0000313" key="2">
    <source>
        <dbReference type="EMBL" id="KAB5532250.1"/>
    </source>
</evidence>
<feature type="compositionally biased region" description="Basic and acidic residues" evidence="1">
    <location>
        <begin position="199"/>
        <end position="208"/>
    </location>
</feature>
<reference evidence="3" key="1">
    <citation type="journal article" date="2019" name="Gigascience">
        <title>De novo genome assembly of the endangered Acer yangbiense, a plant species with extremely small populations endemic to Yunnan Province, China.</title>
        <authorList>
            <person name="Yang J."/>
            <person name="Wariss H.M."/>
            <person name="Tao L."/>
            <person name="Zhang R."/>
            <person name="Yun Q."/>
            <person name="Hollingsworth P."/>
            <person name="Dao Z."/>
            <person name="Luo G."/>
            <person name="Guo H."/>
            <person name="Ma Y."/>
            <person name="Sun W."/>
        </authorList>
    </citation>
    <scope>NUCLEOTIDE SEQUENCE [LARGE SCALE GENOMIC DNA]</scope>
    <source>
        <strain evidence="3">cv. br00</strain>
    </source>
</reference>
<protein>
    <recommendedName>
        <fullName evidence="4">Glycine-rich cell wall structural protein 1</fullName>
    </recommendedName>
</protein>
<dbReference type="Proteomes" id="UP000326939">
    <property type="component" value="Chromosome 12"/>
</dbReference>
<dbReference type="AlphaFoldDB" id="A0A5N5KPG0"/>
<feature type="compositionally biased region" description="Polar residues" evidence="1">
    <location>
        <begin position="84"/>
        <end position="100"/>
    </location>
</feature>
<keyword evidence="3" id="KW-1185">Reference proteome</keyword>
<dbReference type="EMBL" id="VDCV01000012">
    <property type="protein sequence ID" value="KAB5532250.1"/>
    <property type="molecule type" value="Genomic_DNA"/>
</dbReference>
<name>A0A5N5KPG0_9ROSI</name>
<evidence type="ECO:0000313" key="3">
    <source>
        <dbReference type="Proteomes" id="UP000326939"/>
    </source>
</evidence>
<proteinExistence type="predicted"/>
<feature type="compositionally biased region" description="Gly residues" evidence="1">
    <location>
        <begin position="151"/>
        <end position="192"/>
    </location>
</feature>
<feature type="region of interest" description="Disordered" evidence="1">
    <location>
        <begin position="151"/>
        <end position="208"/>
    </location>
</feature>
<comment type="caution">
    <text evidence="2">The sequence shown here is derived from an EMBL/GenBank/DDBJ whole genome shotgun (WGS) entry which is preliminary data.</text>
</comment>
<gene>
    <name evidence="2" type="ORF">DKX38_018920</name>
</gene>
<sequence length="208" mass="20239">MFTGDPLSASTPTINHSPASIISRRLFILHSEHHSHKAIGKTMQPSLSHLTLFLLFLIAGGTFARDIGGASSRVAVGDRKFASPETSTEPYGQTGSPSGATGSGHGSNWDFNWGWGSSPNSGWGYGSGSGRSPNGFGKGFGYGSGSGSGGSGSGYGYGSGSGGAQGGGFGSGSGSGSSAGGGGGGGNGGSSGSGTHSPSDSRQKTNHG</sequence>